<gene>
    <name evidence="1" type="ORF">DOFOFD_07635</name>
</gene>
<evidence type="ECO:0008006" key="3">
    <source>
        <dbReference type="Google" id="ProtNLM"/>
    </source>
</evidence>
<comment type="caution">
    <text evidence="1">The sequence shown here is derived from an EMBL/GenBank/DDBJ whole genome shotgun (WGS) entry which is preliminary data.</text>
</comment>
<protein>
    <recommendedName>
        <fullName evidence="3">Helix-turn-helix domain-containing protein</fullName>
    </recommendedName>
</protein>
<dbReference type="RefSeq" id="WP_394819782.1">
    <property type="nucleotide sequence ID" value="NZ_JAWJZY010000003.1"/>
</dbReference>
<evidence type="ECO:0000313" key="1">
    <source>
        <dbReference type="EMBL" id="MEE8658881.1"/>
    </source>
</evidence>
<organism evidence="1 2">
    <name type="scientific">Sorlinia euscelidii</name>
    <dbReference type="NCBI Taxonomy" id="3081148"/>
    <lineage>
        <taxon>Bacteria</taxon>
        <taxon>Pseudomonadati</taxon>
        <taxon>Pseudomonadota</taxon>
        <taxon>Alphaproteobacteria</taxon>
        <taxon>Acetobacterales</taxon>
        <taxon>Acetobacteraceae</taxon>
        <taxon>Sorlinia</taxon>
    </lineage>
</organism>
<proteinExistence type="predicted"/>
<evidence type="ECO:0000313" key="2">
    <source>
        <dbReference type="Proteomes" id="UP001312908"/>
    </source>
</evidence>
<dbReference type="InterPro" id="IPR010093">
    <property type="entry name" value="SinI_DNA-bd"/>
</dbReference>
<dbReference type="Proteomes" id="UP001312908">
    <property type="component" value="Unassembled WGS sequence"/>
</dbReference>
<reference evidence="1 2" key="1">
    <citation type="submission" date="2023-10" db="EMBL/GenBank/DDBJ databases">
        <title>Sorlinia euscelidii gen. nov., sp. nov., an acetic acid bacteria isolated from the gut of Euscelidius variegatus emitter.</title>
        <authorList>
            <person name="Michoud G."/>
            <person name="Marasco R."/>
            <person name="Seferji K."/>
            <person name="Gonella E."/>
            <person name="Garuglieri E."/>
            <person name="Alma A."/>
            <person name="Mapelli F."/>
            <person name="Borin S."/>
            <person name="Daffonchio D."/>
            <person name="Crotti E."/>
        </authorList>
    </citation>
    <scope>NUCLEOTIDE SEQUENCE [LARGE SCALE GENOMIC DNA]</scope>
    <source>
        <strain evidence="1 2">EV16P</strain>
    </source>
</reference>
<name>A0ABU7U4J0_9PROT</name>
<sequence>MSYQSYPPKMMSATSAARYLDISELHFRNAVRPALRAIRIGRSVRFYREDIDAYVEKLSQRETNVEQGEDSVSNVISLDDILCF</sequence>
<accession>A0ABU7U4J0</accession>
<keyword evidence="2" id="KW-1185">Reference proteome</keyword>
<dbReference type="EMBL" id="JAWJZY010000003">
    <property type="protein sequence ID" value="MEE8658881.1"/>
    <property type="molecule type" value="Genomic_DNA"/>
</dbReference>
<dbReference type="NCBIfam" id="TIGR01764">
    <property type="entry name" value="excise"/>
    <property type="match status" value="1"/>
</dbReference>